<evidence type="ECO:0000313" key="3">
    <source>
        <dbReference type="Proteomes" id="UP000617340"/>
    </source>
</evidence>
<dbReference type="Proteomes" id="UP000617340">
    <property type="component" value="Unassembled WGS sequence"/>
</dbReference>
<reference evidence="2" key="1">
    <citation type="journal article" date="2020" name="G3 (Bethesda)">
        <title>High-Quality Assemblies for Three Invasive Social Wasps from the &lt;i&gt;Vespula&lt;/i&gt; Genus.</title>
        <authorList>
            <person name="Harrop T.W.R."/>
            <person name="Guhlin J."/>
            <person name="McLaughlin G.M."/>
            <person name="Permina E."/>
            <person name="Stockwell P."/>
            <person name="Gilligan J."/>
            <person name="Le Lec M.F."/>
            <person name="Gruber M.A.M."/>
            <person name="Quinn O."/>
            <person name="Lovegrove M."/>
            <person name="Duncan E.J."/>
            <person name="Remnant E.J."/>
            <person name="Van Eeckhoven J."/>
            <person name="Graham B."/>
            <person name="Knapp R.A."/>
            <person name="Langford K.W."/>
            <person name="Kronenberg Z."/>
            <person name="Press M.O."/>
            <person name="Eacker S.M."/>
            <person name="Wilson-Rankin E.E."/>
            <person name="Purcell J."/>
            <person name="Lester P.J."/>
            <person name="Dearden P.K."/>
        </authorList>
    </citation>
    <scope>NUCLEOTIDE SEQUENCE</scope>
    <source>
        <strain evidence="2">Linc-1</strain>
    </source>
</reference>
<dbReference type="EMBL" id="JACSDZ010000014">
    <property type="protein sequence ID" value="KAF7387106.1"/>
    <property type="molecule type" value="Genomic_DNA"/>
</dbReference>
<name>A0A834JKJ3_VESGE</name>
<feature type="region of interest" description="Disordered" evidence="1">
    <location>
        <begin position="69"/>
        <end position="130"/>
    </location>
</feature>
<dbReference type="AlphaFoldDB" id="A0A834JKJ3"/>
<gene>
    <name evidence="2" type="ORF">HZH68_012783</name>
</gene>
<feature type="compositionally biased region" description="Polar residues" evidence="1">
    <location>
        <begin position="79"/>
        <end position="90"/>
    </location>
</feature>
<feature type="compositionally biased region" description="Basic and acidic residues" evidence="1">
    <location>
        <begin position="69"/>
        <end position="78"/>
    </location>
</feature>
<comment type="caution">
    <text evidence="2">The sequence shown here is derived from an EMBL/GenBank/DDBJ whole genome shotgun (WGS) entry which is preliminary data.</text>
</comment>
<feature type="compositionally biased region" description="Basic and acidic residues" evidence="1">
    <location>
        <begin position="33"/>
        <end position="46"/>
    </location>
</feature>
<evidence type="ECO:0000313" key="2">
    <source>
        <dbReference type="EMBL" id="KAF7387106.1"/>
    </source>
</evidence>
<feature type="region of interest" description="Disordered" evidence="1">
    <location>
        <begin position="1"/>
        <end position="52"/>
    </location>
</feature>
<sequence length="130" mass="14912">MAMRDRAQLRVSLPPKDNSISRDRKIPQAVKLKGIDVDDDNDRRDGEDDDDEVDVKLYKYTSTAVLFIKMEEGEKRTQNDSPLASRSGQKQRLDPHGRPQRSTLPEDSPSHGTRSSYDRSRNRTTSSNFY</sequence>
<protein>
    <submittedName>
        <fullName evidence="2">Uncharacterized protein</fullName>
    </submittedName>
</protein>
<organism evidence="2 3">
    <name type="scientific">Vespula germanica</name>
    <name type="common">German yellow jacket</name>
    <name type="synonym">Paravespula germanica</name>
    <dbReference type="NCBI Taxonomy" id="30212"/>
    <lineage>
        <taxon>Eukaryota</taxon>
        <taxon>Metazoa</taxon>
        <taxon>Ecdysozoa</taxon>
        <taxon>Arthropoda</taxon>
        <taxon>Hexapoda</taxon>
        <taxon>Insecta</taxon>
        <taxon>Pterygota</taxon>
        <taxon>Neoptera</taxon>
        <taxon>Endopterygota</taxon>
        <taxon>Hymenoptera</taxon>
        <taxon>Apocrita</taxon>
        <taxon>Aculeata</taxon>
        <taxon>Vespoidea</taxon>
        <taxon>Vespidae</taxon>
        <taxon>Vespinae</taxon>
        <taxon>Vespula</taxon>
    </lineage>
</organism>
<proteinExistence type="predicted"/>
<keyword evidence="3" id="KW-1185">Reference proteome</keyword>
<feature type="compositionally biased region" description="Polar residues" evidence="1">
    <location>
        <begin position="100"/>
        <end position="115"/>
    </location>
</feature>
<accession>A0A834JKJ3</accession>
<evidence type="ECO:0000256" key="1">
    <source>
        <dbReference type="SAM" id="MobiDB-lite"/>
    </source>
</evidence>